<accession>A0A447I7K8</accession>
<feature type="chain" id="PRO_5019305002" evidence="3">
    <location>
        <begin position="24"/>
        <end position="362"/>
    </location>
</feature>
<dbReference type="SUPFAM" id="SSF111369">
    <property type="entry name" value="HlyD-like secretion proteins"/>
    <property type="match status" value="1"/>
</dbReference>
<protein>
    <submittedName>
        <fullName evidence="7">Multidrug resistance protein MdtE</fullName>
    </submittedName>
</protein>
<dbReference type="Pfam" id="PF25876">
    <property type="entry name" value="HH_MFP_RND"/>
    <property type="match status" value="1"/>
</dbReference>
<dbReference type="Pfam" id="PF25954">
    <property type="entry name" value="Beta-barrel_RND_2"/>
    <property type="match status" value="1"/>
</dbReference>
<name>A0A447I7K8_9HYPH</name>
<evidence type="ECO:0000259" key="4">
    <source>
        <dbReference type="Pfam" id="PF25876"/>
    </source>
</evidence>
<dbReference type="OrthoDB" id="9806939at2"/>
<evidence type="ECO:0000256" key="2">
    <source>
        <dbReference type="SAM" id="Coils"/>
    </source>
</evidence>
<feature type="domain" description="Multidrug resistance protein MdtA-like alpha-helical hairpin" evidence="4">
    <location>
        <begin position="102"/>
        <end position="171"/>
    </location>
</feature>
<dbReference type="Gene3D" id="2.40.30.170">
    <property type="match status" value="1"/>
</dbReference>
<dbReference type="InterPro" id="IPR058625">
    <property type="entry name" value="MdtA-like_BSH"/>
</dbReference>
<dbReference type="EMBL" id="UZWD01000009">
    <property type="protein sequence ID" value="VDS03511.1"/>
    <property type="molecule type" value="Genomic_DNA"/>
</dbReference>
<keyword evidence="3" id="KW-0732">Signal</keyword>
<dbReference type="GO" id="GO:1990281">
    <property type="term" value="C:efflux pump complex"/>
    <property type="evidence" value="ECO:0007669"/>
    <property type="project" value="TreeGrafter"/>
</dbReference>
<gene>
    <name evidence="7" type="primary">mdtE</name>
    <name evidence="7" type="ORF">DEVEQU_00634</name>
</gene>
<evidence type="ECO:0000256" key="1">
    <source>
        <dbReference type="ARBA" id="ARBA00009477"/>
    </source>
</evidence>
<evidence type="ECO:0000313" key="8">
    <source>
        <dbReference type="Proteomes" id="UP000268844"/>
    </source>
</evidence>
<evidence type="ECO:0000259" key="5">
    <source>
        <dbReference type="Pfam" id="PF25917"/>
    </source>
</evidence>
<dbReference type="NCBIfam" id="TIGR01730">
    <property type="entry name" value="RND_mfp"/>
    <property type="match status" value="1"/>
</dbReference>
<feature type="coiled-coil region" evidence="2">
    <location>
        <begin position="140"/>
        <end position="174"/>
    </location>
</feature>
<feature type="domain" description="CusB-like beta-barrel" evidence="6">
    <location>
        <begin position="211"/>
        <end position="271"/>
    </location>
</feature>
<keyword evidence="2" id="KW-0175">Coiled coil</keyword>
<evidence type="ECO:0000313" key="7">
    <source>
        <dbReference type="EMBL" id="VDS03511.1"/>
    </source>
</evidence>
<keyword evidence="8" id="KW-1185">Reference proteome</keyword>
<dbReference type="InterPro" id="IPR006143">
    <property type="entry name" value="RND_pump_MFP"/>
</dbReference>
<dbReference type="InterPro" id="IPR058792">
    <property type="entry name" value="Beta-barrel_RND_2"/>
</dbReference>
<feature type="signal peptide" evidence="3">
    <location>
        <begin position="1"/>
        <end position="23"/>
    </location>
</feature>
<proteinExistence type="inferred from homology"/>
<dbReference type="GO" id="GO:0015562">
    <property type="term" value="F:efflux transmembrane transporter activity"/>
    <property type="evidence" value="ECO:0007669"/>
    <property type="project" value="TreeGrafter"/>
</dbReference>
<dbReference type="RefSeq" id="WP_126149107.1">
    <property type="nucleotide sequence ID" value="NZ_JBHTMH010000001.1"/>
</dbReference>
<dbReference type="Pfam" id="PF25917">
    <property type="entry name" value="BSH_RND"/>
    <property type="match status" value="1"/>
</dbReference>
<dbReference type="Proteomes" id="UP000268844">
    <property type="component" value="Unassembled WGS sequence"/>
</dbReference>
<organism evidence="7 8">
    <name type="scientific">Devosia equisanguinis</name>
    <dbReference type="NCBI Taxonomy" id="2490941"/>
    <lineage>
        <taxon>Bacteria</taxon>
        <taxon>Pseudomonadati</taxon>
        <taxon>Pseudomonadota</taxon>
        <taxon>Alphaproteobacteria</taxon>
        <taxon>Hyphomicrobiales</taxon>
        <taxon>Devosiaceae</taxon>
        <taxon>Devosia</taxon>
    </lineage>
</organism>
<dbReference type="PANTHER" id="PTHR30469">
    <property type="entry name" value="MULTIDRUG RESISTANCE PROTEIN MDTA"/>
    <property type="match status" value="1"/>
</dbReference>
<dbReference type="AlphaFoldDB" id="A0A447I7K8"/>
<comment type="similarity">
    <text evidence="1">Belongs to the membrane fusion protein (MFP) (TC 8.A.1) family.</text>
</comment>
<dbReference type="Gene3D" id="1.10.287.470">
    <property type="entry name" value="Helix hairpin bin"/>
    <property type="match status" value="1"/>
</dbReference>
<dbReference type="PANTHER" id="PTHR30469:SF15">
    <property type="entry name" value="HLYD FAMILY OF SECRETION PROTEINS"/>
    <property type="match status" value="1"/>
</dbReference>
<dbReference type="Gene3D" id="2.40.50.100">
    <property type="match status" value="1"/>
</dbReference>
<evidence type="ECO:0000256" key="3">
    <source>
        <dbReference type="SAM" id="SignalP"/>
    </source>
</evidence>
<feature type="domain" description="Multidrug resistance protein MdtA-like barrel-sandwich hybrid" evidence="5">
    <location>
        <begin position="69"/>
        <end position="201"/>
    </location>
</feature>
<dbReference type="PROSITE" id="PS51257">
    <property type="entry name" value="PROKAR_LIPOPROTEIN"/>
    <property type="match status" value="1"/>
</dbReference>
<evidence type="ECO:0000259" key="6">
    <source>
        <dbReference type="Pfam" id="PF25954"/>
    </source>
</evidence>
<sequence length="362" mass="38183">MKKIGFVCLAALSLALAGCSAQSDEHSDAVAEHVRPVRIVVATRSAATANLVYTGEVLPRTQTGFGFKMGGRLIERLVDVGSTVAPGDVLARLDPIDIENQLRSSEADLASAEAGRDTAQAAFNRQQTLFGNGVITRAQFEAVELEFNAAKARVTNAEAALDIVRENLKQTELKATAAGVVTQIDGNVGQVVAAGQPVVMIASNDQRDAAFDIPEQLLEPKFSAAAVEVALLSYPDIRFSSHIREVSPIADPTTRTYRVLVELTGAPEQMFLGAAVTGTIDLGGGDVFRLPSSAITSQDGRPAVFVVDPETLTLERKPVALAQQTSAQIIVGDGLNQGDLVVTAGVSKLRPGQSVRLEDGQK</sequence>
<reference evidence="7 8" key="1">
    <citation type="submission" date="2018-12" db="EMBL/GenBank/DDBJ databases">
        <authorList>
            <person name="Criscuolo A."/>
        </authorList>
    </citation>
    <scope>NUCLEOTIDE SEQUENCE [LARGE SCALE GENOMIC DNA]</scope>
    <source>
        <strain evidence="7">ACIP1116281</strain>
    </source>
</reference>
<dbReference type="InterPro" id="IPR058624">
    <property type="entry name" value="MdtA-like_HH"/>
</dbReference>
<dbReference type="Gene3D" id="2.40.420.20">
    <property type="match status" value="1"/>
</dbReference>